<feature type="region of interest" description="Disordered" evidence="3">
    <location>
        <begin position="1"/>
        <end position="25"/>
    </location>
</feature>
<dbReference type="PROSITE" id="PS51774">
    <property type="entry name" value="NAB"/>
    <property type="match status" value="1"/>
</dbReference>
<evidence type="ECO:0000259" key="4">
    <source>
        <dbReference type="PROSITE" id="PS51774"/>
    </source>
</evidence>
<dbReference type="Proteomes" id="UP001372338">
    <property type="component" value="Unassembled WGS sequence"/>
</dbReference>
<dbReference type="PANTHER" id="PTHR47357:SF4">
    <property type="entry name" value="MYOSIN HEAVY CHAIN-LIKE PROTEIN"/>
    <property type="match status" value="1"/>
</dbReference>
<dbReference type="GO" id="GO:0005856">
    <property type="term" value="C:cytoskeleton"/>
    <property type="evidence" value="ECO:0007669"/>
    <property type="project" value="TreeGrafter"/>
</dbReference>
<feature type="compositionally biased region" description="Basic and acidic residues" evidence="3">
    <location>
        <begin position="9"/>
        <end position="25"/>
    </location>
</feature>
<keyword evidence="6" id="KW-1185">Reference proteome</keyword>
<organism evidence="5 6">
    <name type="scientific">Crotalaria pallida</name>
    <name type="common">Smooth rattlebox</name>
    <name type="synonym">Crotalaria striata</name>
    <dbReference type="NCBI Taxonomy" id="3830"/>
    <lineage>
        <taxon>Eukaryota</taxon>
        <taxon>Viridiplantae</taxon>
        <taxon>Streptophyta</taxon>
        <taxon>Embryophyta</taxon>
        <taxon>Tracheophyta</taxon>
        <taxon>Spermatophyta</taxon>
        <taxon>Magnoliopsida</taxon>
        <taxon>eudicotyledons</taxon>
        <taxon>Gunneridae</taxon>
        <taxon>Pentapetalae</taxon>
        <taxon>rosids</taxon>
        <taxon>fabids</taxon>
        <taxon>Fabales</taxon>
        <taxon>Fabaceae</taxon>
        <taxon>Papilionoideae</taxon>
        <taxon>50 kb inversion clade</taxon>
        <taxon>genistoids sensu lato</taxon>
        <taxon>core genistoids</taxon>
        <taxon>Crotalarieae</taxon>
        <taxon>Crotalaria</taxon>
    </lineage>
</organism>
<feature type="domain" description="NAB" evidence="4">
    <location>
        <begin position="1"/>
        <end position="54"/>
    </location>
</feature>
<reference evidence="5 6" key="1">
    <citation type="submission" date="2024-01" db="EMBL/GenBank/DDBJ databases">
        <title>The genomes of 5 underutilized Papilionoideae crops provide insights into root nodulation and disease resistanc.</title>
        <authorList>
            <person name="Yuan L."/>
        </authorList>
    </citation>
    <scope>NUCLEOTIDE SEQUENCE [LARGE SCALE GENOMIC DNA]</scope>
    <source>
        <strain evidence="5">ZHUSHIDOU_FW_LH</strain>
        <tissue evidence="5">Leaf</tissue>
    </source>
</reference>
<feature type="coiled-coil region" evidence="2">
    <location>
        <begin position="101"/>
        <end position="332"/>
    </location>
</feature>
<feature type="coiled-coil region" evidence="2">
    <location>
        <begin position="358"/>
        <end position="459"/>
    </location>
</feature>
<dbReference type="GO" id="GO:0005200">
    <property type="term" value="F:structural constituent of cytoskeleton"/>
    <property type="evidence" value="ECO:0007669"/>
    <property type="project" value="TreeGrafter"/>
</dbReference>
<dbReference type="AlphaFoldDB" id="A0AAN9E913"/>
<evidence type="ECO:0000256" key="1">
    <source>
        <dbReference type="ARBA" id="ARBA00023054"/>
    </source>
</evidence>
<gene>
    <name evidence="5" type="ORF">RIF29_34564</name>
</gene>
<dbReference type="InterPro" id="IPR011684">
    <property type="entry name" value="NAB"/>
</dbReference>
<name>A0AAN9E913_CROPI</name>
<protein>
    <recommendedName>
        <fullName evidence="4">NAB domain-containing protein</fullName>
    </recommendedName>
</protein>
<dbReference type="GO" id="GO:0003779">
    <property type="term" value="F:actin binding"/>
    <property type="evidence" value="ECO:0007669"/>
    <property type="project" value="InterPro"/>
</dbReference>
<dbReference type="EMBL" id="JAYWIO010000007">
    <property type="protein sequence ID" value="KAK7251404.1"/>
    <property type="molecule type" value="Genomic_DNA"/>
</dbReference>
<evidence type="ECO:0000256" key="2">
    <source>
        <dbReference type="SAM" id="Coils"/>
    </source>
</evidence>
<sequence>MTKIMKLIKNKDQSKKARKPEHSRQETELVRLIEDLHNQYQSLYALYDGLNGEFGKLVSQRSRRASLSFSESESEYFSSEEVDVNNIRLEKEHINTDELLNSEAMTEAKKFEEQLKSNMKEIENLSQQKRNLEFQVESQAHEVKQLSEKNTKLELLLKEKNGVVSILQAELKNNENQAKSSIEELMAQVNKLELEAKYIQTQKDEMEEKMNCVENESLVQIKDLMKQIHVMQTYLDSTSNQNRELEALMEKRKEEISQLKEKFAEMSSAEQIMLKEKESFVARIKDLEMELETRGNEKNELEEQLRHRSYEIKHLEDENKTLQDRNHELKGAMIQRGDDISSFLKEHDGDKNGASMQIMALEQEANGLRLALDTLHEQKNKLEQQNERSMKEHTESLAKMENLNHKLSSQIADQAATIERIGAELKQAKILSNKFKLNLQSTERKMEELADKFRKKMEDYIRLLHQRIHVAEELNNENHNSCKMTKERYEQEKKMLGEKVTSYEEELRMMKLSATATPSPAGPQNVLLDSEALHCLELVALKGFDIATEKVEEHKEYVMRTVSKMMSEVMFMKDWIKQRNDEVEKLKSHEDGLNVLLSNKEEQECLLREKVWELEAKVSKEGGEKLNLTKAVSQLEKKVGKLEKNLMEKDEELISLGEKKREAIRQLCFVVDFQRDRCNYLKDLVIKTRRVNNKT</sequence>
<evidence type="ECO:0000313" key="5">
    <source>
        <dbReference type="EMBL" id="KAK7251404.1"/>
    </source>
</evidence>
<feature type="coiled-coil region" evidence="2">
    <location>
        <begin position="625"/>
        <end position="652"/>
    </location>
</feature>
<evidence type="ECO:0000256" key="3">
    <source>
        <dbReference type="SAM" id="MobiDB-lite"/>
    </source>
</evidence>
<dbReference type="PANTHER" id="PTHR47357">
    <property type="entry name" value="COP1-INTERACTIVE PROTEIN 1"/>
    <property type="match status" value="1"/>
</dbReference>
<keyword evidence="1 2" id="KW-0175">Coiled coil</keyword>
<proteinExistence type="predicted"/>
<accession>A0AAN9E913</accession>
<comment type="caution">
    <text evidence="5">The sequence shown here is derived from an EMBL/GenBank/DDBJ whole genome shotgun (WGS) entry which is preliminary data.</text>
</comment>
<evidence type="ECO:0000313" key="6">
    <source>
        <dbReference type="Proteomes" id="UP001372338"/>
    </source>
</evidence>